<sequence length="114" mass="12702">MSYTLYLTLLNVCLHLGTSSSDGFNVTEIAIMTFLQSKMCDNYKTCGKVIEETNETNSEHVEAFVNDLQFTWPKLPPTGCCQECSCDIATCVIMGTCCPDILDQVNLSGKYYML</sequence>
<evidence type="ECO:0000313" key="2">
    <source>
        <dbReference type="EMBL" id="KAH3852434.1"/>
    </source>
</evidence>
<reference evidence="2" key="1">
    <citation type="journal article" date="2019" name="bioRxiv">
        <title>The Genome of the Zebra Mussel, Dreissena polymorpha: A Resource for Invasive Species Research.</title>
        <authorList>
            <person name="McCartney M.A."/>
            <person name="Auch B."/>
            <person name="Kono T."/>
            <person name="Mallez S."/>
            <person name="Zhang Y."/>
            <person name="Obille A."/>
            <person name="Becker A."/>
            <person name="Abrahante J.E."/>
            <person name="Garbe J."/>
            <person name="Badalamenti J.P."/>
            <person name="Herman A."/>
            <person name="Mangelson H."/>
            <person name="Liachko I."/>
            <person name="Sullivan S."/>
            <person name="Sone E.D."/>
            <person name="Koren S."/>
            <person name="Silverstein K.A.T."/>
            <person name="Beckman K.B."/>
            <person name="Gohl D.M."/>
        </authorList>
    </citation>
    <scope>NUCLEOTIDE SEQUENCE</scope>
    <source>
        <strain evidence="2">Duluth1</strain>
        <tissue evidence="2">Whole animal</tissue>
    </source>
</reference>
<organism evidence="2 3">
    <name type="scientific">Dreissena polymorpha</name>
    <name type="common">Zebra mussel</name>
    <name type="synonym">Mytilus polymorpha</name>
    <dbReference type="NCBI Taxonomy" id="45954"/>
    <lineage>
        <taxon>Eukaryota</taxon>
        <taxon>Metazoa</taxon>
        <taxon>Spiralia</taxon>
        <taxon>Lophotrochozoa</taxon>
        <taxon>Mollusca</taxon>
        <taxon>Bivalvia</taxon>
        <taxon>Autobranchia</taxon>
        <taxon>Heteroconchia</taxon>
        <taxon>Euheterodonta</taxon>
        <taxon>Imparidentia</taxon>
        <taxon>Neoheterodontei</taxon>
        <taxon>Myida</taxon>
        <taxon>Dreissenoidea</taxon>
        <taxon>Dreissenidae</taxon>
        <taxon>Dreissena</taxon>
    </lineage>
</organism>
<protein>
    <submittedName>
        <fullName evidence="2">Uncharacterized protein</fullName>
    </submittedName>
</protein>
<reference evidence="2" key="2">
    <citation type="submission" date="2020-11" db="EMBL/GenBank/DDBJ databases">
        <authorList>
            <person name="McCartney M.A."/>
            <person name="Auch B."/>
            <person name="Kono T."/>
            <person name="Mallez S."/>
            <person name="Becker A."/>
            <person name="Gohl D.M."/>
            <person name="Silverstein K.A.T."/>
            <person name="Koren S."/>
            <person name="Bechman K.B."/>
            <person name="Herman A."/>
            <person name="Abrahante J.E."/>
            <person name="Garbe J."/>
        </authorList>
    </citation>
    <scope>NUCLEOTIDE SEQUENCE</scope>
    <source>
        <strain evidence="2">Duluth1</strain>
        <tissue evidence="2">Whole animal</tissue>
    </source>
</reference>
<evidence type="ECO:0000313" key="3">
    <source>
        <dbReference type="Proteomes" id="UP000828390"/>
    </source>
</evidence>
<dbReference type="Proteomes" id="UP000828390">
    <property type="component" value="Unassembled WGS sequence"/>
</dbReference>
<proteinExistence type="predicted"/>
<accession>A0A9D4R2E1</accession>
<dbReference type="EMBL" id="JAIWYP010000003">
    <property type="protein sequence ID" value="KAH3852434.1"/>
    <property type="molecule type" value="Genomic_DNA"/>
</dbReference>
<name>A0A9D4R2E1_DREPO</name>
<evidence type="ECO:0000256" key="1">
    <source>
        <dbReference type="SAM" id="SignalP"/>
    </source>
</evidence>
<feature type="signal peptide" evidence="1">
    <location>
        <begin position="1"/>
        <end position="23"/>
    </location>
</feature>
<comment type="caution">
    <text evidence="2">The sequence shown here is derived from an EMBL/GenBank/DDBJ whole genome shotgun (WGS) entry which is preliminary data.</text>
</comment>
<gene>
    <name evidence="2" type="ORF">DPMN_094943</name>
</gene>
<keyword evidence="3" id="KW-1185">Reference proteome</keyword>
<dbReference type="AlphaFoldDB" id="A0A9D4R2E1"/>
<feature type="chain" id="PRO_5039425435" evidence="1">
    <location>
        <begin position="24"/>
        <end position="114"/>
    </location>
</feature>
<keyword evidence="1" id="KW-0732">Signal</keyword>